<organism evidence="1">
    <name type="scientific">marine sediment metagenome</name>
    <dbReference type="NCBI Taxonomy" id="412755"/>
    <lineage>
        <taxon>unclassified sequences</taxon>
        <taxon>metagenomes</taxon>
        <taxon>ecological metagenomes</taxon>
    </lineage>
</organism>
<dbReference type="Gene3D" id="2.50.20.10">
    <property type="entry name" value="Lipoprotein localisation LolA/LolB/LppX"/>
    <property type="match status" value="1"/>
</dbReference>
<protein>
    <submittedName>
        <fullName evidence="1">Uncharacterized protein</fullName>
    </submittedName>
</protein>
<name>X0XZZ7_9ZZZZ</name>
<sequence length="150" mass="16815">DGRSRMAVRPAGLLRMFGTQLRLPDGPDAMKNTLRPCTMFGFRNSLQSLIDVYQAARKANECREEYGGATVIDGSTCIVLIRTLPAKKDYPAKKTILCLDARTLLPLRVIGYDWQDRLVCNYEVRDVTFNTGLGEKDFTPEANGMKPPKE</sequence>
<reference evidence="1" key="1">
    <citation type="journal article" date="2014" name="Front. Microbiol.">
        <title>High frequency of phylogenetically diverse reductive dehalogenase-homologous genes in deep subseafloor sedimentary metagenomes.</title>
        <authorList>
            <person name="Kawai M."/>
            <person name="Futagami T."/>
            <person name="Toyoda A."/>
            <person name="Takaki Y."/>
            <person name="Nishi S."/>
            <person name="Hori S."/>
            <person name="Arai W."/>
            <person name="Tsubouchi T."/>
            <person name="Morono Y."/>
            <person name="Uchiyama I."/>
            <person name="Ito T."/>
            <person name="Fujiyama A."/>
            <person name="Inagaki F."/>
            <person name="Takami H."/>
        </authorList>
    </citation>
    <scope>NUCLEOTIDE SEQUENCE</scope>
    <source>
        <strain evidence="1">Expedition CK06-06</strain>
    </source>
</reference>
<dbReference type="AlphaFoldDB" id="X0XZZ7"/>
<feature type="non-terminal residue" evidence="1">
    <location>
        <position position="1"/>
    </location>
</feature>
<dbReference type="Pfam" id="PF07608">
    <property type="entry name" value="DUF1571"/>
    <property type="match status" value="1"/>
</dbReference>
<dbReference type="EMBL" id="BARS01040942">
    <property type="protein sequence ID" value="GAG40737.1"/>
    <property type="molecule type" value="Genomic_DNA"/>
</dbReference>
<proteinExistence type="predicted"/>
<evidence type="ECO:0000313" key="1">
    <source>
        <dbReference type="EMBL" id="GAG40737.1"/>
    </source>
</evidence>
<comment type="caution">
    <text evidence="1">The sequence shown here is derived from an EMBL/GenBank/DDBJ whole genome shotgun (WGS) entry which is preliminary data.</text>
</comment>
<dbReference type="InterPro" id="IPR011465">
    <property type="entry name" value="DUF1571"/>
</dbReference>
<accession>X0XZZ7</accession>
<gene>
    <name evidence="1" type="ORF">S01H1_62340</name>
</gene>